<sequence length="517" mass="56296">MNRMTKRFLLLVVVYLETFLLFHSVFTTDAPRAVKLERIKKEFRHRYLQFAEMINAEEKFRGEYQSTVTRKLVEAARRCPNQTGLLLQGRNPTNSSSGSSPSSLKIFSKRRCSFRRASSGHGATDTGCPEFCLPCSTLCSRHILYSVDQQLFEFCSARGGSGSAPCGAPVLAIHSGLPYCPAHAIQGDGNGNSSSISINMPKSVEGNDQMNNSGGNQGNMSSKTNRRKARSRSTSSLGRHSRRLRNRRRAKRIGSSGGSETRIHCIEAADNGMELDVETVDSPENCSPAYPTPAQLIPHTAHPIVNPMAASVDHEAEILEDHDLKELLNRLPDEAFQEIFAMTQAAASSSRNGLFVPMPSREEAEELERVLAVAESATMGGVGHAESDLSDLSLIDDHTLALAHDLITMGAGASAQSMMMGNEVAAVSNHLFMDNLSIPQHTIHPGSFHLLASCHTFMQQKNNISSSPMLSRRKSLSMIPAGQRASPARGSSPPSLNQHHHDGSFIDDREASAAHPL</sequence>
<evidence type="ECO:0000313" key="7">
    <source>
        <dbReference type="Proteomes" id="UP000789390"/>
    </source>
</evidence>
<keyword evidence="2" id="KW-0539">Nucleus</keyword>
<evidence type="ECO:0000256" key="4">
    <source>
        <dbReference type="SAM" id="SignalP"/>
    </source>
</evidence>
<dbReference type="AlphaFoldDB" id="A0A8J2WGB2"/>
<feature type="compositionally biased region" description="Polar residues" evidence="3">
    <location>
        <begin position="84"/>
        <end position="94"/>
    </location>
</feature>
<keyword evidence="4" id="KW-0732">Signal</keyword>
<feature type="signal peptide" evidence="4">
    <location>
        <begin position="1"/>
        <end position="27"/>
    </location>
</feature>
<feature type="chain" id="PRO_5035271189" description="KANL2-like probable zinc-finger domain-containing protein" evidence="4">
    <location>
        <begin position="28"/>
        <end position="517"/>
    </location>
</feature>
<dbReference type="PANTHER" id="PTHR16198">
    <property type="match status" value="1"/>
</dbReference>
<feature type="region of interest" description="Disordered" evidence="3">
    <location>
        <begin position="84"/>
        <end position="103"/>
    </location>
</feature>
<comment type="caution">
    <text evidence="6">The sequence shown here is derived from an EMBL/GenBank/DDBJ whole genome shotgun (WGS) entry which is preliminary data.</text>
</comment>
<keyword evidence="7" id="KW-1185">Reference proteome</keyword>
<dbReference type="Pfam" id="PF13891">
    <property type="entry name" value="zf-C3HC3H_KANSL2"/>
    <property type="match status" value="1"/>
</dbReference>
<evidence type="ECO:0000259" key="5">
    <source>
        <dbReference type="Pfam" id="PF13891"/>
    </source>
</evidence>
<organism evidence="6 7">
    <name type="scientific">Daphnia galeata</name>
    <dbReference type="NCBI Taxonomy" id="27404"/>
    <lineage>
        <taxon>Eukaryota</taxon>
        <taxon>Metazoa</taxon>
        <taxon>Ecdysozoa</taxon>
        <taxon>Arthropoda</taxon>
        <taxon>Crustacea</taxon>
        <taxon>Branchiopoda</taxon>
        <taxon>Diplostraca</taxon>
        <taxon>Cladocera</taxon>
        <taxon>Anomopoda</taxon>
        <taxon>Daphniidae</taxon>
        <taxon>Daphnia</taxon>
    </lineage>
</organism>
<dbReference type="Proteomes" id="UP000789390">
    <property type="component" value="Unassembled WGS sequence"/>
</dbReference>
<dbReference type="OrthoDB" id="10038011at2759"/>
<evidence type="ECO:0000256" key="2">
    <source>
        <dbReference type="ARBA" id="ARBA00023242"/>
    </source>
</evidence>
<protein>
    <recommendedName>
        <fullName evidence="5">KANL2-like probable zinc-finger domain-containing protein</fullName>
    </recommendedName>
</protein>
<comment type="subcellular location">
    <subcellularLocation>
        <location evidence="1">Nucleus</location>
    </subcellularLocation>
</comment>
<feature type="compositionally biased region" description="Basic residues" evidence="3">
    <location>
        <begin position="239"/>
        <end position="252"/>
    </location>
</feature>
<name>A0A8J2WGB2_9CRUS</name>
<dbReference type="GO" id="GO:0005634">
    <property type="term" value="C:nucleus"/>
    <property type="evidence" value="ECO:0007669"/>
    <property type="project" value="UniProtKB-SubCell"/>
</dbReference>
<feature type="region of interest" description="Disordered" evidence="3">
    <location>
        <begin position="464"/>
        <end position="503"/>
    </location>
</feature>
<proteinExistence type="predicted"/>
<reference evidence="6" key="1">
    <citation type="submission" date="2021-11" db="EMBL/GenBank/DDBJ databases">
        <authorList>
            <person name="Schell T."/>
        </authorList>
    </citation>
    <scope>NUCLEOTIDE SEQUENCE</scope>
    <source>
        <strain evidence="6">M5</strain>
    </source>
</reference>
<evidence type="ECO:0000256" key="3">
    <source>
        <dbReference type="SAM" id="MobiDB-lite"/>
    </source>
</evidence>
<dbReference type="InterPro" id="IPR025927">
    <property type="entry name" value="Znf_KANL2-like"/>
</dbReference>
<accession>A0A8J2WGB2</accession>
<feature type="region of interest" description="Disordered" evidence="3">
    <location>
        <begin position="191"/>
        <end position="261"/>
    </location>
</feature>
<dbReference type="EMBL" id="CAKKLH010000223">
    <property type="protein sequence ID" value="CAH0106226.1"/>
    <property type="molecule type" value="Genomic_DNA"/>
</dbReference>
<feature type="compositionally biased region" description="Low complexity" evidence="3">
    <location>
        <begin position="484"/>
        <end position="495"/>
    </location>
</feature>
<gene>
    <name evidence="6" type="ORF">DGAL_LOCUS9377</name>
</gene>
<dbReference type="PANTHER" id="PTHR16198:SF2">
    <property type="entry name" value="INO80 COMPLEX SUBUNIT D"/>
    <property type="match status" value="1"/>
</dbReference>
<evidence type="ECO:0000256" key="1">
    <source>
        <dbReference type="ARBA" id="ARBA00004123"/>
    </source>
</evidence>
<evidence type="ECO:0000313" key="6">
    <source>
        <dbReference type="EMBL" id="CAH0106226.1"/>
    </source>
</evidence>
<feature type="compositionally biased region" description="Low complexity" evidence="3">
    <location>
        <begin position="206"/>
        <end position="222"/>
    </location>
</feature>
<feature type="domain" description="KANL2-like probable zinc-finger" evidence="5">
    <location>
        <begin position="125"/>
        <end position="184"/>
    </location>
</feature>